<feature type="non-terminal residue" evidence="3">
    <location>
        <position position="1"/>
    </location>
</feature>
<dbReference type="PANTHER" id="PTHR43353">
    <property type="entry name" value="SUCCINATE-SEMIALDEHYDE DEHYDROGENASE, MITOCHONDRIAL"/>
    <property type="match status" value="1"/>
</dbReference>
<gene>
    <name evidence="3" type="ORF">B1B_16015</name>
</gene>
<dbReference type="Pfam" id="PF00171">
    <property type="entry name" value="Aldedh"/>
    <property type="match status" value="1"/>
</dbReference>
<keyword evidence="1 3" id="KW-0560">Oxidoreductase</keyword>
<dbReference type="SUPFAM" id="SSF53720">
    <property type="entry name" value="ALDH-like"/>
    <property type="match status" value="1"/>
</dbReference>
<dbReference type="Gene3D" id="3.40.309.10">
    <property type="entry name" value="Aldehyde Dehydrogenase, Chain A, domain 2"/>
    <property type="match status" value="1"/>
</dbReference>
<dbReference type="Gene3D" id="3.40.605.10">
    <property type="entry name" value="Aldehyde Dehydrogenase, Chain A, domain 1"/>
    <property type="match status" value="1"/>
</dbReference>
<feature type="domain" description="Aldehyde dehydrogenase" evidence="2">
    <location>
        <begin position="5"/>
        <end position="75"/>
    </location>
</feature>
<accession>T1A9W3</accession>
<dbReference type="InterPro" id="IPR050740">
    <property type="entry name" value="Aldehyde_DH_Superfamily"/>
</dbReference>
<reference evidence="3" key="1">
    <citation type="submission" date="2013-08" db="EMBL/GenBank/DDBJ databases">
        <authorList>
            <person name="Mendez C."/>
            <person name="Richter M."/>
            <person name="Ferrer M."/>
            <person name="Sanchez J."/>
        </authorList>
    </citation>
    <scope>NUCLEOTIDE SEQUENCE</scope>
</reference>
<dbReference type="InterPro" id="IPR016160">
    <property type="entry name" value="Ald_DH_CS_CYS"/>
</dbReference>
<evidence type="ECO:0000259" key="2">
    <source>
        <dbReference type="Pfam" id="PF00171"/>
    </source>
</evidence>
<proteinExistence type="predicted"/>
<reference evidence="3" key="2">
    <citation type="journal article" date="2014" name="ISME J.">
        <title>Microbial stratification in low pH oxic and suboxic macroscopic growths along an acid mine drainage.</title>
        <authorList>
            <person name="Mendez-Garcia C."/>
            <person name="Mesa V."/>
            <person name="Sprenger R.R."/>
            <person name="Richter M."/>
            <person name="Diez M.S."/>
            <person name="Solano J."/>
            <person name="Bargiela R."/>
            <person name="Golyshina O.V."/>
            <person name="Manteca A."/>
            <person name="Ramos J.L."/>
            <person name="Gallego J.R."/>
            <person name="Llorente I."/>
            <person name="Martins Dos Santos V.A."/>
            <person name="Jensen O.N."/>
            <person name="Pelaez A.I."/>
            <person name="Sanchez J."/>
            <person name="Ferrer M."/>
        </authorList>
    </citation>
    <scope>NUCLEOTIDE SEQUENCE</scope>
</reference>
<dbReference type="GO" id="GO:0004777">
    <property type="term" value="F:succinate-semialdehyde dehydrogenase (NAD+) activity"/>
    <property type="evidence" value="ECO:0007669"/>
    <property type="project" value="TreeGrafter"/>
</dbReference>
<evidence type="ECO:0000313" key="3">
    <source>
        <dbReference type="EMBL" id="EQD37714.1"/>
    </source>
</evidence>
<dbReference type="InterPro" id="IPR016162">
    <property type="entry name" value="Ald_DH_N"/>
</dbReference>
<dbReference type="PANTHER" id="PTHR43353:SF5">
    <property type="entry name" value="SUCCINATE-SEMIALDEHYDE DEHYDROGENASE, MITOCHONDRIAL"/>
    <property type="match status" value="1"/>
</dbReference>
<protein>
    <submittedName>
        <fullName evidence="3">Aldehyde dehydrogenase domain protein</fullName>
        <ecNumber evidence="3">1.-.-.-</ecNumber>
    </submittedName>
</protein>
<dbReference type="InterPro" id="IPR016163">
    <property type="entry name" value="Ald_DH_C"/>
</dbReference>
<sequence>KLIAGAALNVTKLSLELGGHAPVLVFDDANPALAVAGTLWAKFRNTGQSCIAANRVYVQRGIYDRFVRDLIGAVKN</sequence>
<dbReference type="EMBL" id="AUZY01010650">
    <property type="protein sequence ID" value="EQD37714.1"/>
    <property type="molecule type" value="Genomic_DNA"/>
</dbReference>
<dbReference type="PROSITE" id="PS00070">
    <property type="entry name" value="ALDEHYDE_DEHYDR_CYS"/>
    <property type="match status" value="1"/>
</dbReference>
<comment type="caution">
    <text evidence="3">The sequence shown here is derived from an EMBL/GenBank/DDBJ whole genome shotgun (WGS) entry which is preliminary data.</text>
</comment>
<dbReference type="InterPro" id="IPR015590">
    <property type="entry name" value="Aldehyde_DH_dom"/>
</dbReference>
<dbReference type="InterPro" id="IPR016161">
    <property type="entry name" value="Ald_DH/histidinol_DH"/>
</dbReference>
<organism evidence="3">
    <name type="scientific">mine drainage metagenome</name>
    <dbReference type="NCBI Taxonomy" id="410659"/>
    <lineage>
        <taxon>unclassified sequences</taxon>
        <taxon>metagenomes</taxon>
        <taxon>ecological metagenomes</taxon>
    </lineage>
</organism>
<dbReference type="EC" id="1.-.-.-" evidence="3"/>
<name>T1A9W3_9ZZZZ</name>
<dbReference type="AlphaFoldDB" id="T1A9W3"/>
<evidence type="ECO:0000256" key="1">
    <source>
        <dbReference type="ARBA" id="ARBA00023002"/>
    </source>
</evidence>
<dbReference type="GO" id="GO:0009450">
    <property type="term" value="P:gamma-aminobutyric acid catabolic process"/>
    <property type="evidence" value="ECO:0007669"/>
    <property type="project" value="TreeGrafter"/>
</dbReference>